<feature type="compositionally biased region" description="Basic residues" evidence="1">
    <location>
        <begin position="79"/>
        <end position="91"/>
    </location>
</feature>
<gene>
    <name evidence="2" type="ORF">Fot_17821</name>
</gene>
<proteinExistence type="predicted"/>
<reference evidence="3" key="1">
    <citation type="submission" date="2024-07" db="EMBL/GenBank/DDBJ databases">
        <title>Two chromosome-level genome assemblies of Korean endemic species Abeliophyllum distichum and Forsythia ovata (Oleaceae).</title>
        <authorList>
            <person name="Jang H."/>
        </authorList>
    </citation>
    <scope>NUCLEOTIDE SEQUENCE [LARGE SCALE GENOMIC DNA]</scope>
</reference>
<dbReference type="AlphaFoldDB" id="A0ABD1VGF8"/>
<feature type="region of interest" description="Disordered" evidence="1">
    <location>
        <begin position="60"/>
        <end position="134"/>
    </location>
</feature>
<comment type="caution">
    <text evidence="2">The sequence shown here is derived from an EMBL/GenBank/DDBJ whole genome shotgun (WGS) entry which is preliminary data.</text>
</comment>
<name>A0ABD1VGF8_9LAMI</name>
<sequence>MKHSKPYRTSGKVVVTEEGEHDILTSRSAKPVCLSGLQDLSQQEQHEMKLQKQTQLQSLTIGGSKTRNTSVISHASSQRFKRRKNNSKRVCHLPAETEHNHPIPTHRNSLAGSTRQKPVTPNKPSCSPPLENLESSREEIEDMAEVEDEDDDFFKGLEEVTGPVNGDCLSDYFPTVVQFPWLANNATTTAAGSG</sequence>
<keyword evidence="3" id="KW-1185">Reference proteome</keyword>
<organism evidence="2 3">
    <name type="scientific">Forsythia ovata</name>
    <dbReference type="NCBI Taxonomy" id="205694"/>
    <lineage>
        <taxon>Eukaryota</taxon>
        <taxon>Viridiplantae</taxon>
        <taxon>Streptophyta</taxon>
        <taxon>Embryophyta</taxon>
        <taxon>Tracheophyta</taxon>
        <taxon>Spermatophyta</taxon>
        <taxon>Magnoliopsida</taxon>
        <taxon>eudicotyledons</taxon>
        <taxon>Gunneridae</taxon>
        <taxon>Pentapetalae</taxon>
        <taxon>asterids</taxon>
        <taxon>lamiids</taxon>
        <taxon>Lamiales</taxon>
        <taxon>Oleaceae</taxon>
        <taxon>Forsythieae</taxon>
        <taxon>Forsythia</taxon>
    </lineage>
</organism>
<protein>
    <submittedName>
        <fullName evidence="2">Uncharacterized protein</fullName>
    </submittedName>
</protein>
<feature type="compositionally biased region" description="Polar residues" evidence="1">
    <location>
        <begin position="61"/>
        <end position="78"/>
    </location>
</feature>
<accession>A0ABD1VGF8</accession>
<feature type="region of interest" description="Disordered" evidence="1">
    <location>
        <begin position="1"/>
        <end position="28"/>
    </location>
</feature>
<dbReference type="Proteomes" id="UP001604277">
    <property type="component" value="Unassembled WGS sequence"/>
</dbReference>
<feature type="compositionally biased region" description="Polar residues" evidence="1">
    <location>
        <begin position="106"/>
        <end position="125"/>
    </location>
</feature>
<evidence type="ECO:0000313" key="3">
    <source>
        <dbReference type="Proteomes" id="UP001604277"/>
    </source>
</evidence>
<evidence type="ECO:0000256" key="1">
    <source>
        <dbReference type="SAM" id="MobiDB-lite"/>
    </source>
</evidence>
<dbReference type="EMBL" id="JBFOLJ010000005">
    <property type="protein sequence ID" value="KAL2536430.1"/>
    <property type="molecule type" value="Genomic_DNA"/>
</dbReference>
<evidence type="ECO:0000313" key="2">
    <source>
        <dbReference type="EMBL" id="KAL2536430.1"/>
    </source>
</evidence>